<keyword evidence="9" id="KW-0862">Zinc</keyword>
<gene>
    <name evidence="9" type="primary">alaS</name>
    <name evidence="12" type="ORF">COX24_03500</name>
</gene>
<dbReference type="GO" id="GO:0004813">
    <property type="term" value="F:alanine-tRNA ligase activity"/>
    <property type="evidence" value="ECO:0007669"/>
    <property type="project" value="UniProtKB-UniRule"/>
</dbReference>
<evidence type="ECO:0000256" key="8">
    <source>
        <dbReference type="ARBA" id="ARBA00023146"/>
    </source>
</evidence>
<dbReference type="Gene3D" id="3.30.930.10">
    <property type="entry name" value="Bira Bifunctional Protein, Domain 2"/>
    <property type="match status" value="1"/>
</dbReference>
<comment type="subcellular location">
    <subcellularLocation>
        <location evidence="9">Cytoplasm</location>
    </subcellularLocation>
</comment>
<dbReference type="Proteomes" id="UP000230447">
    <property type="component" value="Unassembled WGS sequence"/>
</dbReference>
<dbReference type="HAMAP" id="MF_00036_B">
    <property type="entry name" value="Ala_tRNA_synth_B"/>
    <property type="match status" value="1"/>
</dbReference>
<keyword evidence="4 9" id="KW-0547">Nucleotide-binding</keyword>
<dbReference type="EMBL" id="PCSB01000072">
    <property type="protein sequence ID" value="PIP31461.1"/>
    <property type="molecule type" value="Genomic_DNA"/>
</dbReference>
<evidence type="ECO:0000256" key="7">
    <source>
        <dbReference type="ARBA" id="ARBA00022917"/>
    </source>
</evidence>
<dbReference type="GO" id="GO:0005524">
    <property type="term" value="F:ATP binding"/>
    <property type="evidence" value="ECO:0007669"/>
    <property type="project" value="UniProtKB-UniRule"/>
</dbReference>
<evidence type="ECO:0000256" key="4">
    <source>
        <dbReference type="ARBA" id="ARBA00022741"/>
    </source>
</evidence>
<dbReference type="InterPro" id="IPR023033">
    <property type="entry name" value="Ala_tRNA_ligase_euk/bac"/>
</dbReference>
<dbReference type="PANTHER" id="PTHR11777">
    <property type="entry name" value="ALANYL-TRNA SYNTHETASE"/>
    <property type="match status" value="1"/>
</dbReference>
<sequence>MQANEIRTKYLKFFEEKGHKVIPSGSLVPQNDPSVLFTTAGMHPLVPYLLGEKHPLGKRLCNSQKCIRTGDIDDVGDKTHLTFFEMLGNWSLGDYFKKEAIEWSFEFLTKGLGLPLEKLSFSVFEGEVENNIPKDNEAAEIWQGLGVKKERIAYLSREDNWWGPAGTTGPCGPDTEMFYWTGPNPAPTVYEPTDKNWVEIWNDVFMQYNKNKQGEYEPLSQQNVDTGMGLERIAAILQGQDNVYETELFTHIIEKIEEISDKKYSENEKPFRIIADHLKASVFILAEGVAPSNTERGYVLRRLIRRAVRYGKILGIDHPFLKVLSLKVFEIYQDVYPELEGNKDFILNELQKEEEAFDKTIERGLKEFAKIEEKQISGGKAFLLYQSYGFPIEMTQELAKEKGLELDLVKFKEELAKHQDLSRTATAGQFKAGLADHSEQTTKYHTATHLLLAGLRHVLKQPIEQRGSNITAQRIRFDFGFERKLVLEEIRQVEDWVNQRIAEGLGVQCEEMPLEKAIEKGAIASFREKYPEVVKVYTICQDYEQGKGLASCEICSGPHIKNTRELGRFKIIKEESSSSGVRRVKAVLQG</sequence>
<protein>
    <recommendedName>
        <fullName evidence="9">Alanine--tRNA ligase</fullName>
        <ecNumber evidence="9">6.1.1.7</ecNumber>
    </recommendedName>
    <alternativeName>
        <fullName evidence="9">Alanyl-tRNA synthetase</fullName>
        <shortName evidence="9">AlaRS</shortName>
    </alternativeName>
</protein>
<dbReference type="GO" id="GO:0000049">
    <property type="term" value="F:tRNA binding"/>
    <property type="evidence" value="ECO:0007669"/>
    <property type="project" value="UniProtKB-KW"/>
</dbReference>
<evidence type="ECO:0000256" key="10">
    <source>
        <dbReference type="SAM" id="Coils"/>
    </source>
</evidence>
<dbReference type="GO" id="GO:0002161">
    <property type="term" value="F:aminoacyl-tRNA deacylase activity"/>
    <property type="evidence" value="ECO:0007669"/>
    <property type="project" value="TreeGrafter"/>
</dbReference>
<evidence type="ECO:0000256" key="3">
    <source>
        <dbReference type="ARBA" id="ARBA00022598"/>
    </source>
</evidence>
<comment type="catalytic activity">
    <reaction evidence="9">
        <text>tRNA(Ala) + L-alanine + ATP = L-alanyl-tRNA(Ala) + AMP + diphosphate</text>
        <dbReference type="Rhea" id="RHEA:12540"/>
        <dbReference type="Rhea" id="RHEA-COMP:9657"/>
        <dbReference type="Rhea" id="RHEA-COMP:9923"/>
        <dbReference type="ChEBI" id="CHEBI:30616"/>
        <dbReference type="ChEBI" id="CHEBI:33019"/>
        <dbReference type="ChEBI" id="CHEBI:57972"/>
        <dbReference type="ChEBI" id="CHEBI:78442"/>
        <dbReference type="ChEBI" id="CHEBI:78497"/>
        <dbReference type="ChEBI" id="CHEBI:456215"/>
        <dbReference type="EC" id="6.1.1.7"/>
    </reaction>
</comment>
<evidence type="ECO:0000256" key="1">
    <source>
        <dbReference type="ARBA" id="ARBA00008226"/>
    </source>
</evidence>
<dbReference type="GO" id="GO:0008270">
    <property type="term" value="F:zinc ion binding"/>
    <property type="evidence" value="ECO:0007669"/>
    <property type="project" value="UniProtKB-UniRule"/>
</dbReference>
<dbReference type="PRINTS" id="PR00980">
    <property type="entry name" value="TRNASYNTHALA"/>
</dbReference>
<name>A0A2G9ZEC7_9BACT</name>
<organism evidence="12 13">
    <name type="scientific">bacterium (Candidatus Gribaldobacteria) CG23_combo_of_CG06-09_8_20_14_all_37_87_8</name>
    <dbReference type="NCBI Taxonomy" id="2014278"/>
    <lineage>
        <taxon>Bacteria</taxon>
        <taxon>Candidatus Gribaldobacteria</taxon>
    </lineage>
</organism>
<dbReference type="InterPro" id="IPR018162">
    <property type="entry name" value="Ala-tRNA-ligase_IIc_anticod-bd"/>
</dbReference>
<dbReference type="Gene3D" id="3.30.54.20">
    <property type="match status" value="1"/>
</dbReference>
<dbReference type="EC" id="6.1.1.7" evidence="9"/>
<comment type="similarity">
    <text evidence="1 9">Belongs to the class-II aminoacyl-tRNA synthetase family.</text>
</comment>
<keyword evidence="10" id="KW-0175">Coiled coil</keyword>
<feature type="domain" description="Alanyl-transfer RNA synthetases family profile" evidence="11">
    <location>
        <begin position="1"/>
        <end position="590"/>
    </location>
</feature>
<proteinExistence type="inferred from homology"/>
<evidence type="ECO:0000256" key="9">
    <source>
        <dbReference type="HAMAP-Rule" id="MF_00036"/>
    </source>
</evidence>
<dbReference type="InterPro" id="IPR018163">
    <property type="entry name" value="Thr/Ala-tRNA-synth_IIc_edit"/>
</dbReference>
<dbReference type="Gene3D" id="3.30.980.10">
    <property type="entry name" value="Threonyl-trna Synthetase, Chain A, domain 2"/>
    <property type="match status" value="1"/>
</dbReference>
<dbReference type="PROSITE" id="PS50860">
    <property type="entry name" value="AA_TRNA_LIGASE_II_ALA"/>
    <property type="match status" value="1"/>
</dbReference>
<dbReference type="Pfam" id="PF07973">
    <property type="entry name" value="tRNA_SAD"/>
    <property type="match status" value="1"/>
</dbReference>
<keyword evidence="5 9" id="KW-0067">ATP-binding</keyword>
<dbReference type="PANTHER" id="PTHR11777:SF9">
    <property type="entry name" value="ALANINE--TRNA LIGASE, CYTOPLASMIC"/>
    <property type="match status" value="1"/>
</dbReference>
<dbReference type="GO" id="GO:0005737">
    <property type="term" value="C:cytoplasm"/>
    <property type="evidence" value="ECO:0007669"/>
    <property type="project" value="UniProtKB-SubCell"/>
</dbReference>
<dbReference type="InterPro" id="IPR012947">
    <property type="entry name" value="tRNA_SAD"/>
</dbReference>
<feature type="binding site" evidence="9">
    <location>
        <position position="445"/>
    </location>
    <ligand>
        <name>Zn(2+)</name>
        <dbReference type="ChEBI" id="CHEBI:29105"/>
    </ligand>
</feature>
<dbReference type="NCBIfam" id="TIGR00344">
    <property type="entry name" value="alaS"/>
    <property type="match status" value="1"/>
</dbReference>
<dbReference type="SMART" id="SM00863">
    <property type="entry name" value="tRNA_SAD"/>
    <property type="match status" value="1"/>
</dbReference>
<dbReference type="SUPFAM" id="SSF55186">
    <property type="entry name" value="ThrRS/AlaRS common domain"/>
    <property type="match status" value="1"/>
</dbReference>
<keyword evidence="7 9" id="KW-0648">Protein biosynthesis</keyword>
<feature type="binding site" evidence="9">
    <location>
        <position position="449"/>
    </location>
    <ligand>
        <name>Zn(2+)</name>
        <dbReference type="ChEBI" id="CHEBI:29105"/>
    </ligand>
</feature>
<dbReference type="FunFam" id="3.30.980.10:FF:000004">
    <property type="entry name" value="Alanine--tRNA ligase, cytoplasmic"/>
    <property type="match status" value="1"/>
</dbReference>
<keyword evidence="8 9" id="KW-0030">Aminoacyl-tRNA synthetase</keyword>
<comment type="cofactor">
    <cofactor evidence="9">
        <name>Zn(2+)</name>
        <dbReference type="ChEBI" id="CHEBI:29105"/>
    </cofactor>
    <text evidence="9">Binds 1 zinc ion per subunit.</text>
</comment>
<feature type="binding site" evidence="9">
    <location>
        <position position="559"/>
    </location>
    <ligand>
        <name>Zn(2+)</name>
        <dbReference type="ChEBI" id="CHEBI:29105"/>
    </ligand>
</feature>
<dbReference type="FunFam" id="3.30.930.10:FF:000180">
    <property type="entry name" value="Alanyl tRNA synthetase"/>
    <property type="match status" value="1"/>
</dbReference>
<comment type="caution">
    <text evidence="12">The sequence shown here is derived from an EMBL/GenBank/DDBJ whole genome shotgun (WGS) entry which is preliminary data.</text>
</comment>
<dbReference type="NCBIfam" id="NF002436">
    <property type="entry name" value="PRK01584.1"/>
    <property type="match status" value="1"/>
</dbReference>
<evidence type="ECO:0000256" key="6">
    <source>
        <dbReference type="ARBA" id="ARBA00022884"/>
    </source>
</evidence>
<dbReference type="Pfam" id="PF01411">
    <property type="entry name" value="tRNA-synt_2c"/>
    <property type="match status" value="1"/>
</dbReference>
<dbReference type="InterPro" id="IPR018165">
    <property type="entry name" value="Ala-tRNA-synth_IIc_core"/>
</dbReference>
<evidence type="ECO:0000256" key="2">
    <source>
        <dbReference type="ARBA" id="ARBA00022555"/>
    </source>
</evidence>
<dbReference type="SUPFAM" id="SSF55681">
    <property type="entry name" value="Class II aaRS and biotin synthetases"/>
    <property type="match status" value="1"/>
</dbReference>
<keyword evidence="9" id="KW-0963">Cytoplasm</keyword>
<dbReference type="InterPro" id="IPR018164">
    <property type="entry name" value="Ala-tRNA-synth_IIc_N"/>
</dbReference>
<dbReference type="AlphaFoldDB" id="A0A2G9ZEC7"/>
<comment type="domain">
    <text evidence="9">Consists of three domains; the N-terminal catalytic domain, the editing domain and the C-terminal C-Ala domain. The editing domain removes incorrectly charged amino acids, while the C-Ala domain, along with tRNA(Ala), serves as a bridge to cooperatively bring together the editing and aminoacylation centers thus stimulating deacylation of misacylated tRNAs.</text>
</comment>
<dbReference type="InterPro" id="IPR050058">
    <property type="entry name" value="Ala-tRNA_ligase"/>
</dbReference>
<feature type="binding site" evidence="9">
    <location>
        <position position="555"/>
    </location>
    <ligand>
        <name>Zn(2+)</name>
        <dbReference type="ChEBI" id="CHEBI:29105"/>
    </ligand>
</feature>
<dbReference type="GO" id="GO:0006419">
    <property type="term" value="P:alanyl-tRNA aminoacylation"/>
    <property type="evidence" value="ECO:0007669"/>
    <property type="project" value="UniProtKB-UniRule"/>
</dbReference>
<evidence type="ECO:0000259" key="11">
    <source>
        <dbReference type="PROSITE" id="PS50860"/>
    </source>
</evidence>
<reference evidence="12 13" key="1">
    <citation type="submission" date="2017-09" db="EMBL/GenBank/DDBJ databases">
        <title>Depth-based differentiation of microbial function through sediment-hosted aquifers and enrichment of novel symbionts in the deep terrestrial subsurface.</title>
        <authorList>
            <person name="Probst A.J."/>
            <person name="Ladd B."/>
            <person name="Jarett J.K."/>
            <person name="Geller-Mcgrath D.E."/>
            <person name="Sieber C.M."/>
            <person name="Emerson J.B."/>
            <person name="Anantharaman K."/>
            <person name="Thomas B.C."/>
            <person name="Malmstrom R."/>
            <person name="Stieglmeier M."/>
            <person name="Klingl A."/>
            <person name="Woyke T."/>
            <person name="Ryan C.M."/>
            <person name="Banfield J.F."/>
        </authorList>
    </citation>
    <scope>NUCLEOTIDE SEQUENCE [LARGE SCALE GENOMIC DNA]</scope>
    <source>
        <strain evidence="12">CG23_combo_of_CG06-09_8_20_14_all_37_87_8</strain>
    </source>
</reference>
<dbReference type="InterPro" id="IPR045864">
    <property type="entry name" value="aa-tRNA-synth_II/BPL/LPL"/>
</dbReference>
<feature type="coiled-coil region" evidence="10">
    <location>
        <begin position="336"/>
        <end position="367"/>
    </location>
</feature>
<evidence type="ECO:0000256" key="5">
    <source>
        <dbReference type="ARBA" id="ARBA00022840"/>
    </source>
</evidence>
<dbReference type="CDD" id="cd00673">
    <property type="entry name" value="AlaRS_core"/>
    <property type="match status" value="1"/>
</dbReference>
<keyword evidence="9" id="KW-0479">Metal-binding</keyword>
<keyword evidence="6 9" id="KW-0694">RNA-binding</keyword>
<evidence type="ECO:0000313" key="12">
    <source>
        <dbReference type="EMBL" id="PIP31461.1"/>
    </source>
</evidence>
<evidence type="ECO:0000313" key="13">
    <source>
        <dbReference type="Proteomes" id="UP000230447"/>
    </source>
</evidence>
<keyword evidence="2 9" id="KW-0820">tRNA-binding</keyword>
<keyword evidence="3 9" id="KW-0436">Ligase</keyword>
<comment type="function">
    <text evidence="9">Catalyzes the attachment of alanine to tRNA(Ala) in a two-step reaction: alanine is first activated by ATP to form Ala-AMP and then transferred to the acceptor end of tRNA(Ala). Also edits incorrectly charged Ser-tRNA(Ala) and Gly-tRNA(Ala) via its editing domain.</text>
</comment>
<accession>A0A2G9ZEC7</accession>
<dbReference type="SUPFAM" id="SSF101353">
    <property type="entry name" value="Putative anticodon-binding domain of alanyl-tRNA synthetase (AlaRS)"/>
    <property type="match status" value="1"/>
</dbReference>
<dbReference type="InterPro" id="IPR002318">
    <property type="entry name" value="Ala-tRNA-lgiase_IIc"/>
</dbReference>